<organism evidence="3 4">
    <name type="scientific">Nocardia jiangxiensis</name>
    <dbReference type="NCBI Taxonomy" id="282685"/>
    <lineage>
        <taxon>Bacteria</taxon>
        <taxon>Bacillati</taxon>
        <taxon>Actinomycetota</taxon>
        <taxon>Actinomycetes</taxon>
        <taxon>Mycobacteriales</taxon>
        <taxon>Nocardiaceae</taxon>
        <taxon>Nocardia</taxon>
    </lineage>
</organism>
<keyword evidence="1" id="KW-0862">Zinc</keyword>
<dbReference type="SUPFAM" id="SSF57716">
    <property type="entry name" value="Glucocorticoid receptor-like (DNA-binding domain)"/>
    <property type="match status" value="1"/>
</dbReference>
<dbReference type="RefSeq" id="WP_040821059.1">
    <property type="nucleotide sequence ID" value="NZ_JBIAQY010000007.1"/>
</dbReference>
<dbReference type="Gene3D" id="6.20.220.10">
    <property type="entry name" value="ClpX chaperone, C4-type zinc finger domain"/>
    <property type="match status" value="1"/>
</dbReference>
<comment type="caution">
    <text evidence="3">The sequence shown here is derived from an EMBL/GenBank/DDBJ whole genome shotgun (WGS) entry which is preliminary data.</text>
</comment>
<dbReference type="InterPro" id="IPR038366">
    <property type="entry name" value="Znf_CppX_C4_sf"/>
</dbReference>
<feature type="binding site" evidence="1">
    <location>
        <position position="36"/>
    </location>
    <ligand>
        <name>Zn(2+)</name>
        <dbReference type="ChEBI" id="CHEBI:29105"/>
    </ligand>
</feature>
<keyword evidence="1" id="KW-0479">Metal-binding</keyword>
<dbReference type="PROSITE" id="PS51902">
    <property type="entry name" value="CLPX_ZB"/>
    <property type="match status" value="1"/>
</dbReference>
<evidence type="ECO:0000313" key="4">
    <source>
        <dbReference type="Proteomes" id="UP001601992"/>
    </source>
</evidence>
<feature type="binding site" evidence="1">
    <location>
        <position position="33"/>
    </location>
    <ligand>
        <name>Zn(2+)</name>
        <dbReference type="ChEBI" id="CHEBI:29105"/>
    </ligand>
</feature>
<feature type="binding site" evidence="1">
    <location>
        <position position="14"/>
    </location>
    <ligand>
        <name>Zn(2+)</name>
        <dbReference type="ChEBI" id="CHEBI:29105"/>
    </ligand>
</feature>
<dbReference type="Proteomes" id="UP001601992">
    <property type="component" value="Unassembled WGS sequence"/>
</dbReference>
<protein>
    <submittedName>
        <fullName evidence="3">ClpX C4-type zinc finger protein</fullName>
    </submittedName>
</protein>
<feature type="domain" description="ClpX-type ZB" evidence="2">
    <location>
        <begin position="1"/>
        <end position="52"/>
    </location>
</feature>
<evidence type="ECO:0000313" key="3">
    <source>
        <dbReference type="EMBL" id="MFF3570473.1"/>
    </source>
</evidence>
<evidence type="ECO:0000256" key="1">
    <source>
        <dbReference type="PROSITE-ProRule" id="PRU01250"/>
    </source>
</evidence>
<accession>A0ABW6S4G0</accession>
<reference evidence="3 4" key="1">
    <citation type="submission" date="2024-10" db="EMBL/GenBank/DDBJ databases">
        <title>The Natural Products Discovery Center: Release of the First 8490 Sequenced Strains for Exploring Actinobacteria Biosynthetic Diversity.</title>
        <authorList>
            <person name="Kalkreuter E."/>
            <person name="Kautsar S.A."/>
            <person name="Yang D."/>
            <person name="Bader C.D."/>
            <person name="Teijaro C.N."/>
            <person name="Fluegel L."/>
            <person name="Davis C.M."/>
            <person name="Simpson J.R."/>
            <person name="Lauterbach L."/>
            <person name="Steele A.D."/>
            <person name="Gui C."/>
            <person name="Meng S."/>
            <person name="Li G."/>
            <person name="Viehrig K."/>
            <person name="Ye F."/>
            <person name="Su P."/>
            <person name="Kiefer A.F."/>
            <person name="Nichols A."/>
            <person name="Cepeda A.J."/>
            <person name="Yan W."/>
            <person name="Fan B."/>
            <person name="Jiang Y."/>
            <person name="Adhikari A."/>
            <person name="Zheng C.-J."/>
            <person name="Schuster L."/>
            <person name="Cowan T.M."/>
            <person name="Smanski M.J."/>
            <person name="Chevrette M.G."/>
            <person name="De Carvalho L.P.S."/>
            <person name="Shen B."/>
        </authorList>
    </citation>
    <scope>NUCLEOTIDE SEQUENCE [LARGE SCALE GENOMIC DNA]</scope>
    <source>
        <strain evidence="3 4">NPDC002593</strain>
    </source>
</reference>
<name>A0ABW6S4G0_9NOCA</name>
<comment type="similarity">
    <text evidence="1">Belongs to the ClpX chaperone family.</text>
</comment>
<evidence type="ECO:0000259" key="2">
    <source>
        <dbReference type="PROSITE" id="PS51902"/>
    </source>
</evidence>
<dbReference type="InterPro" id="IPR010603">
    <property type="entry name" value="Znf_CppX_C4"/>
</dbReference>
<proteinExistence type="inferred from homology"/>
<dbReference type="SMART" id="SM00994">
    <property type="entry name" value="zf-C4_ClpX"/>
    <property type="match status" value="1"/>
</dbReference>
<gene>
    <name evidence="3" type="ORF">ACFYXQ_22085</name>
</gene>
<dbReference type="Pfam" id="PF06689">
    <property type="entry name" value="zf-C4_ClpX"/>
    <property type="match status" value="1"/>
</dbReference>
<dbReference type="EMBL" id="JBIAQY010000007">
    <property type="protein sequence ID" value="MFF3570473.1"/>
    <property type="molecule type" value="Genomic_DNA"/>
</dbReference>
<feature type="binding site" evidence="1">
    <location>
        <position position="11"/>
    </location>
    <ligand>
        <name>Zn(2+)</name>
        <dbReference type="ChEBI" id="CHEBI:29105"/>
    </ligand>
</feature>
<keyword evidence="4" id="KW-1185">Reference proteome</keyword>
<sequence>MTAPTPAPPRCSFCGKPPAEVNTLVAGPGVHICDECIGLAVTITENHRPSDTPAPLQIWEAMSDDEMLQHIPRVAAVAAQVEENLRDWVQELRRRKVTWARIGGALDITRQSAWERFSGEE</sequence>
<keyword evidence="1" id="KW-0143">Chaperone</keyword>
<dbReference type="InterPro" id="IPR059188">
    <property type="entry name" value="Znf_CLPX-like"/>
</dbReference>